<organism evidence="1">
    <name type="scientific">Trepomonas sp. PC1</name>
    <dbReference type="NCBI Taxonomy" id="1076344"/>
    <lineage>
        <taxon>Eukaryota</taxon>
        <taxon>Metamonada</taxon>
        <taxon>Diplomonadida</taxon>
        <taxon>Hexamitidae</taxon>
        <taxon>Hexamitinae</taxon>
        <taxon>Trepomonas</taxon>
    </lineage>
</organism>
<proteinExistence type="predicted"/>
<protein>
    <submittedName>
        <fullName evidence="1">Uncharacterized protein</fullName>
    </submittedName>
</protein>
<dbReference type="AlphaFoldDB" id="A0A146K7T3"/>
<evidence type="ECO:0000313" key="1">
    <source>
        <dbReference type="EMBL" id="JAP92438.1"/>
    </source>
</evidence>
<reference evidence="1" key="1">
    <citation type="submission" date="2015-07" db="EMBL/GenBank/DDBJ databases">
        <title>Adaptation to a free-living lifestyle via gene acquisitions in the diplomonad Trepomonas sp. PC1.</title>
        <authorList>
            <person name="Xu F."/>
            <person name="Jerlstrom-Hultqvist J."/>
            <person name="Kolisko M."/>
            <person name="Simpson A.G.B."/>
            <person name="Roger A.J."/>
            <person name="Svard S.G."/>
            <person name="Andersson J.O."/>
        </authorList>
    </citation>
    <scope>NUCLEOTIDE SEQUENCE</scope>
    <source>
        <strain evidence="1">PC1</strain>
    </source>
</reference>
<name>A0A146K7T3_9EUKA</name>
<dbReference type="EMBL" id="GDID01004168">
    <property type="protein sequence ID" value="JAP92438.1"/>
    <property type="molecule type" value="Transcribed_RNA"/>
</dbReference>
<accession>A0A146K7T3</accession>
<gene>
    <name evidence="1" type="ORF">TPC1_15623</name>
</gene>
<sequence length="152" mass="17885">MPLVLDKQQFSDALRLFLGQQNMDQANTDRQIFDQIESMSKVEKRGIWDVVAAALKTKAKIAKDFYHNTWNRQFYDKLSNTNDQLQKLMKENPQNSNKNIIDLFVARNRGCYCRRQISQLMYRIRKSQKPTNDGFQVDVQQCVVFQDILDGM</sequence>